<dbReference type="PANTHER" id="PTHR34365:SF7">
    <property type="entry name" value="GLYCINE-RICH DOMAIN-CONTAINING PROTEIN 1"/>
    <property type="match status" value="1"/>
</dbReference>
<feature type="region of interest" description="Disordered" evidence="1">
    <location>
        <begin position="530"/>
        <end position="568"/>
    </location>
</feature>
<feature type="region of interest" description="Disordered" evidence="1">
    <location>
        <begin position="659"/>
        <end position="752"/>
    </location>
</feature>
<proteinExistence type="predicted"/>
<organism evidence="2 3">
    <name type="scientific">Porphyra umbilicalis</name>
    <name type="common">Purple laver</name>
    <name type="synonym">Red alga</name>
    <dbReference type="NCBI Taxonomy" id="2786"/>
    <lineage>
        <taxon>Eukaryota</taxon>
        <taxon>Rhodophyta</taxon>
        <taxon>Bangiophyceae</taxon>
        <taxon>Bangiales</taxon>
        <taxon>Bangiaceae</taxon>
        <taxon>Porphyra</taxon>
    </lineage>
</organism>
<name>A0A1X6NRX3_PORUM</name>
<protein>
    <submittedName>
        <fullName evidence="2">Uncharacterized protein</fullName>
    </submittedName>
</protein>
<dbReference type="EMBL" id="KV919144">
    <property type="protein sequence ID" value="OSX71338.1"/>
    <property type="molecule type" value="Genomic_DNA"/>
</dbReference>
<sequence length="820" mass="84952">MERARQRYENSMESDHCALYCTVLYLEACRHRRSHGRLPPPAGVPLLPRHDHLVCHVGRVPPPALPVATDAAADAELLGATKALRDLLYRADSSAAGLWWGPALDAAILRYERVFLPLLAAHLDATGAVALRDGHPATAEVRRLRAAAERRYKTSAAAAVASPAGKKRADLESWASLAKDGNIAAGPALFSVRPIPPLDVALCWLLHRLNPAAYVADCERLFGVALPVPASWPLAAAVAHGHAGNAGEPPVATARLQWALVATAARDVEAAHRSRMPPFRHRRHVRPAAAVYTPAYLAPPTVAAAVAAAAPGAPRPRLPPAAAVRRRWVSRLAFDLPAAAGRARRFVTSVVGPEFTDGAFLARGVRRYRQFIALKGVHPDTFLTVMYDMDLVWHAHLASTDAYAAHCVAVAGRVVPHKEEEDRSEGGVLETALADTADRWAAAFGGEAFVLPATGSRGNPPAAAGPGQPLRGGYWPRGCVAPAGAAGAAALAALVADVQAGGGGGGGGGGGQAARGRAAAAAARPTRLRALSWPPPPVAAAARPAARLRSSSARPADRRGGDPGGGAADGSAMVYGMGGDGGGTGGGGGRLRGVWGVWGVWGVRRMRGGGGAAPGAEAAVVARPVVPHRFTKRGGWYGCPLCCRDAACRLPLTRRSIQVDGPGGSPMLARPPTHGTTAPSYPSRAWSGGTPLTKLSAANLTGPCPEGVDPRRPSPRAARRPPPPPARRGAAADVAARRRRRVRHGRGAARQRRAAAAARSAAASPAWAAGAVTPPTHGGWAAPRRSPLFGRSNGVDLAARPDFAAAAAAAAARRPPRRRQ</sequence>
<reference evidence="2 3" key="1">
    <citation type="submission" date="2017-03" db="EMBL/GenBank/DDBJ databases">
        <title>WGS assembly of Porphyra umbilicalis.</title>
        <authorList>
            <person name="Brawley S.H."/>
            <person name="Blouin N.A."/>
            <person name="Ficko-Blean E."/>
            <person name="Wheeler G.L."/>
            <person name="Lohr M."/>
            <person name="Goodson H.V."/>
            <person name="Jenkins J.W."/>
            <person name="Blaby-Haas C.E."/>
            <person name="Helliwell K.E."/>
            <person name="Chan C."/>
            <person name="Marriage T."/>
            <person name="Bhattacharya D."/>
            <person name="Klein A.S."/>
            <person name="Badis Y."/>
            <person name="Brodie J."/>
            <person name="Cao Y."/>
            <person name="Collen J."/>
            <person name="Dittami S.M."/>
            <person name="Gachon C.M."/>
            <person name="Green B.R."/>
            <person name="Karpowicz S."/>
            <person name="Kim J.W."/>
            <person name="Kudahl U."/>
            <person name="Lin S."/>
            <person name="Michel G."/>
            <person name="Mittag M."/>
            <person name="Olson B.J."/>
            <person name="Pangilinan J."/>
            <person name="Peng Y."/>
            <person name="Qiu H."/>
            <person name="Shu S."/>
            <person name="Singer J.T."/>
            <person name="Smith A.G."/>
            <person name="Sprecher B.N."/>
            <person name="Wagner V."/>
            <person name="Wang W."/>
            <person name="Wang Z.-Y."/>
            <person name="Yan J."/>
            <person name="Yarish C."/>
            <person name="Zoeuner-Riek S."/>
            <person name="Zhuang Y."/>
            <person name="Zou Y."/>
            <person name="Lindquist E.A."/>
            <person name="Grimwood J."/>
            <person name="Barry K."/>
            <person name="Rokhsar D.S."/>
            <person name="Schmutz J."/>
            <person name="Stiller J.W."/>
            <person name="Grossman A.R."/>
            <person name="Prochnik S.E."/>
        </authorList>
    </citation>
    <scope>NUCLEOTIDE SEQUENCE [LARGE SCALE GENOMIC DNA]</scope>
    <source>
        <strain evidence="2">4086291</strain>
    </source>
</reference>
<dbReference type="OrthoDB" id="2684236at2759"/>
<feature type="region of interest" description="Disordered" evidence="1">
    <location>
        <begin position="764"/>
        <end position="785"/>
    </location>
</feature>
<keyword evidence="3" id="KW-1185">Reference proteome</keyword>
<evidence type="ECO:0000313" key="3">
    <source>
        <dbReference type="Proteomes" id="UP000218209"/>
    </source>
</evidence>
<feature type="compositionally biased region" description="Basic residues" evidence="1">
    <location>
        <begin position="737"/>
        <end position="752"/>
    </location>
</feature>
<dbReference type="AlphaFoldDB" id="A0A1X6NRX3"/>
<dbReference type="InterPro" id="IPR009836">
    <property type="entry name" value="GRDP-like"/>
</dbReference>
<accession>A0A1X6NRX3</accession>
<feature type="compositionally biased region" description="Low complexity" evidence="1">
    <location>
        <begin position="539"/>
        <end position="554"/>
    </location>
</feature>
<dbReference type="PANTHER" id="PTHR34365">
    <property type="entry name" value="ENOLASE (DUF1399)"/>
    <property type="match status" value="1"/>
</dbReference>
<gene>
    <name evidence="2" type="ORF">BU14_0550s0001</name>
</gene>
<dbReference type="Proteomes" id="UP000218209">
    <property type="component" value="Unassembled WGS sequence"/>
</dbReference>
<evidence type="ECO:0000313" key="2">
    <source>
        <dbReference type="EMBL" id="OSX71338.1"/>
    </source>
</evidence>
<evidence type="ECO:0000256" key="1">
    <source>
        <dbReference type="SAM" id="MobiDB-lite"/>
    </source>
</evidence>
<dbReference type="Pfam" id="PF07173">
    <property type="entry name" value="GRDP-like"/>
    <property type="match status" value="1"/>
</dbReference>